<dbReference type="OrthoDB" id="9813569at2"/>
<dbReference type="PANTHER" id="PTHR47098:SF2">
    <property type="entry name" value="PROTEIN MAK32"/>
    <property type="match status" value="1"/>
</dbReference>
<dbReference type="InterPro" id="IPR029056">
    <property type="entry name" value="Ribokinase-like"/>
</dbReference>
<reference evidence="2 3" key="1">
    <citation type="submission" date="2016-10" db="EMBL/GenBank/DDBJ databases">
        <authorList>
            <person name="de Groot N.N."/>
        </authorList>
    </citation>
    <scope>NUCLEOTIDE SEQUENCE [LARGE SCALE GENOMIC DNA]</scope>
    <source>
        <strain evidence="2 3">CGMCC 1.12097</strain>
    </source>
</reference>
<dbReference type="RefSeq" id="WP_038655299.1">
    <property type="nucleotide sequence ID" value="NZ_FMXM01000038.1"/>
</dbReference>
<dbReference type="AlphaFoldDB" id="A0A1G5ZWL5"/>
<dbReference type="SUPFAM" id="SSF53613">
    <property type="entry name" value="Ribokinase-like"/>
    <property type="match status" value="1"/>
</dbReference>
<dbReference type="PANTHER" id="PTHR47098">
    <property type="entry name" value="PROTEIN MAK32"/>
    <property type="match status" value="1"/>
</dbReference>
<dbReference type="Gene3D" id="3.40.1190.20">
    <property type="match status" value="1"/>
</dbReference>
<dbReference type="EMBL" id="FMXM01000038">
    <property type="protein sequence ID" value="SDA99085.1"/>
    <property type="molecule type" value="Genomic_DNA"/>
</dbReference>
<evidence type="ECO:0000259" key="1">
    <source>
        <dbReference type="Pfam" id="PF00294"/>
    </source>
</evidence>
<feature type="domain" description="Carbohydrate kinase PfkB" evidence="1">
    <location>
        <begin position="115"/>
        <end position="278"/>
    </location>
</feature>
<dbReference type="Proteomes" id="UP000198588">
    <property type="component" value="Unassembled WGS sequence"/>
</dbReference>
<dbReference type="STRING" id="1165689.SAMN02927914_06445"/>
<dbReference type="Pfam" id="PF00294">
    <property type="entry name" value="PfkB"/>
    <property type="match status" value="1"/>
</dbReference>
<protein>
    <submittedName>
        <fullName evidence="2">Sugar or nucleoside kinase, ribokinase family</fullName>
    </submittedName>
</protein>
<accession>A0A1G5ZWL5</accession>
<gene>
    <name evidence="2" type="ORF">SAMN02927914_06445</name>
</gene>
<organism evidence="2 3">
    <name type="scientific">Mesorhizobium qingshengii</name>
    <dbReference type="NCBI Taxonomy" id="1165689"/>
    <lineage>
        <taxon>Bacteria</taxon>
        <taxon>Pseudomonadati</taxon>
        <taxon>Pseudomonadota</taxon>
        <taxon>Alphaproteobacteria</taxon>
        <taxon>Hyphomicrobiales</taxon>
        <taxon>Phyllobacteriaceae</taxon>
        <taxon>Mesorhizobium</taxon>
    </lineage>
</organism>
<keyword evidence="2" id="KW-0808">Transferase</keyword>
<evidence type="ECO:0000313" key="3">
    <source>
        <dbReference type="Proteomes" id="UP000198588"/>
    </source>
</evidence>
<sequence length="303" mass="33153">MTVEFATFGSIGIDDIVFPDGKTMWLIPGGGSMYSGLGMAIWGVRPSVVAPVGPGYPLEQLETHLDFSHMPRLDRTMRNWGLYEEDGKRHFVLRSTTRDYRTFCATPASMGSETFRHVHISAMPWDMQRDMARALRARGTEVLSIDGDDQTAHEMTRTDIADLASNADLFVPSKQDVQSMMPNLDAIDCLKCLRDIAPDVPVIVVKLGEDGVAMHARNSNDLVLVPTAAEQVIDVTGAGDAFSGGTLKGYADTRDPIEAVMRGAVSASFAIAAHGPAALLLATKHEMLRRLERLRSRIELKPI</sequence>
<dbReference type="InterPro" id="IPR011611">
    <property type="entry name" value="PfkB_dom"/>
</dbReference>
<dbReference type="GO" id="GO:0016301">
    <property type="term" value="F:kinase activity"/>
    <property type="evidence" value="ECO:0007669"/>
    <property type="project" value="UniProtKB-KW"/>
</dbReference>
<proteinExistence type="predicted"/>
<name>A0A1G5ZWL5_9HYPH</name>
<keyword evidence="2" id="KW-0418">Kinase</keyword>
<evidence type="ECO:0000313" key="2">
    <source>
        <dbReference type="EMBL" id="SDA99085.1"/>
    </source>
</evidence>